<sequence length="106" mass="12282">MKINKGLEVTRNIKIIEWLKTEILSSVSALYDLMFNGARSTDEVVQDVLANIIMTTYLLSKRLGLKYSDIDNKIKEKIKAAIIEEHKIEKWYGDLSTLKEHIKSRE</sequence>
<organism evidence="1 3">
    <name type="scientific">Alkalithermobacter thermoalcaliphilus JW-YL-7 = DSM 7308</name>
    <dbReference type="NCBI Taxonomy" id="1121328"/>
    <lineage>
        <taxon>Bacteria</taxon>
        <taxon>Bacillati</taxon>
        <taxon>Bacillota</taxon>
        <taxon>Clostridia</taxon>
        <taxon>Peptostreptococcales</taxon>
        <taxon>Tepidibacteraceae</taxon>
        <taxon>Alkalithermobacter</taxon>
    </lineage>
</organism>
<evidence type="ECO:0000313" key="4">
    <source>
        <dbReference type="Proteomes" id="UP000323392"/>
    </source>
</evidence>
<dbReference type="Proteomes" id="UP000323392">
    <property type="component" value="Unassembled WGS sequence"/>
</dbReference>
<protein>
    <submittedName>
        <fullName evidence="1">MazG-like domain containing protein</fullName>
    </submittedName>
    <submittedName>
        <fullName evidence="2">MazG-like family protein</fullName>
    </submittedName>
</protein>
<dbReference type="PATRIC" id="fig|1121328.3.peg.1826"/>
<dbReference type="GO" id="GO:0009143">
    <property type="term" value="P:nucleoside triphosphate catabolic process"/>
    <property type="evidence" value="ECO:0007669"/>
    <property type="project" value="InterPro"/>
</dbReference>
<evidence type="ECO:0000313" key="2">
    <source>
        <dbReference type="EMBL" id="SHL09353.1"/>
    </source>
</evidence>
<accession>A0A150FT04</accession>
<reference evidence="1 3" key="1">
    <citation type="submission" date="2016-02" db="EMBL/GenBank/DDBJ databases">
        <title>Draft genome sequence for Clostridium paradoxum JW-YL-7.</title>
        <authorList>
            <person name="Utturkar S.M."/>
            <person name="Lancaster A."/>
            <person name="Poole F.L."/>
            <person name="Adams M.W."/>
            <person name="Brown S.D."/>
        </authorList>
    </citation>
    <scope>NUCLEOTIDE SEQUENCE [LARGE SCALE GENOMIC DNA]</scope>
    <source>
        <strain evidence="1 3">JW-YL-7</strain>
    </source>
</reference>
<evidence type="ECO:0000313" key="3">
    <source>
        <dbReference type="Proteomes" id="UP000092605"/>
    </source>
</evidence>
<dbReference type="EMBL" id="FRBG01000011">
    <property type="protein sequence ID" value="SHL09353.1"/>
    <property type="molecule type" value="Genomic_DNA"/>
</dbReference>
<dbReference type="STRING" id="1121328.JWYL7_1814"/>
<dbReference type="AlphaFoldDB" id="A0A150FT04"/>
<comment type="caution">
    <text evidence="1">The sequence shown here is derived from an EMBL/GenBank/DDBJ whole genome shotgun (WGS) entry which is preliminary data.</text>
</comment>
<dbReference type="GO" id="GO:0047429">
    <property type="term" value="F:nucleoside triphosphate diphosphatase activity"/>
    <property type="evidence" value="ECO:0007669"/>
    <property type="project" value="InterPro"/>
</dbReference>
<gene>
    <name evidence="1" type="ORF">JWYL7_1814</name>
    <name evidence="2" type="ORF">SAMN05661008_01445</name>
</gene>
<proteinExistence type="predicted"/>
<dbReference type="OrthoDB" id="2381770at2"/>
<dbReference type="RefSeq" id="WP_066072089.1">
    <property type="nucleotide sequence ID" value="NZ_FRBG01000011.1"/>
</dbReference>
<evidence type="ECO:0000313" key="1">
    <source>
        <dbReference type="EMBL" id="KXZ40739.1"/>
    </source>
</evidence>
<keyword evidence="4" id="KW-1185">Reference proteome</keyword>
<dbReference type="Proteomes" id="UP000092605">
    <property type="component" value="Unassembled WGS sequence"/>
</dbReference>
<reference evidence="2 4" key="2">
    <citation type="submission" date="2016-11" db="EMBL/GenBank/DDBJ databases">
        <authorList>
            <person name="Varghese N."/>
            <person name="Submissions S."/>
        </authorList>
    </citation>
    <scope>NUCLEOTIDE SEQUENCE [LARGE SCALE GENOMIC DNA]</scope>
    <source>
        <strain evidence="2 4">DSM 7308</strain>
    </source>
</reference>
<dbReference type="EMBL" id="LSFY01000001">
    <property type="protein sequence ID" value="KXZ40739.1"/>
    <property type="molecule type" value="Genomic_DNA"/>
</dbReference>
<dbReference type="InterPro" id="IPR025984">
    <property type="entry name" value="DCTPP"/>
</dbReference>
<name>A0A150FT04_CLOPD</name>
<dbReference type="Pfam" id="PF12643">
    <property type="entry name" value="MazG-like"/>
    <property type="match status" value="1"/>
</dbReference>